<dbReference type="Pfam" id="PF11981">
    <property type="entry name" value="DUF3482"/>
    <property type="match status" value="1"/>
</dbReference>
<keyword evidence="3" id="KW-1185">Reference proteome</keyword>
<dbReference type="GO" id="GO:0005525">
    <property type="term" value="F:GTP binding"/>
    <property type="evidence" value="ECO:0007669"/>
    <property type="project" value="InterPro"/>
</dbReference>
<dbReference type="AlphaFoldDB" id="A0A366D7J0"/>
<dbReference type="InterPro" id="IPR027417">
    <property type="entry name" value="P-loop_NTPase"/>
</dbReference>
<dbReference type="SUPFAM" id="SSF52540">
    <property type="entry name" value="P-loop containing nucleoside triphosphate hydrolases"/>
    <property type="match status" value="1"/>
</dbReference>
<dbReference type="InterPro" id="IPR006073">
    <property type="entry name" value="GTP-bd"/>
</dbReference>
<dbReference type="Gene3D" id="3.40.50.300">
    <property type="entry name" value="P-loop containing nucleotide triphosphate hydrolases"/>
    <property type="match status" value="1"/>
</dbReference>
<dbReference type="OrthoDB" id="5406017at2"/>
<dbReference type="Proteomes" id="UP000252086">
    <property type="component" value="Unassembled WGS sequence"/>
</dbReference>
<feature type="domain" description="G" evidence="1">
    <location>
        <begin position="5"/>
        <end position="148"/>
    </location>
</feature>
<sequence length="454" mass="51003">MPIKLLVVGHANTGKTSLIRTLLRRHDFGEIADQAGTTRHVESVAITLENQQIMQLTDTPGFEDSIGLWQLRQQPPFFSHTGSDWLTMFCQSDYAHGEFEQEAKILTQLTQTDIILYVIDVRQAPLGKYLNELDILASANKPIVPILNFSASATPHTSMWREILAERHLHTLVKYDSVAFYFEDEKRLYQSIQSLMPEDYDLLERFIQVRQQAAKLRFQSAIAQLAQLLINAASYRLLADQYPPNAQQQTNFEQVIQGLEHSFLERLLGLYEFRSDDVQLSHLDIQNAQWQQDLFAKDTLQEWGLETSSGALTGAAIGAGIDVMSAGLSLGTATGIGSLLGAGWQTGKHYKDTIKSKLTKRHYLCLDDATLGLLALRGLQTIAHLHQRGHATQQAFQVNEGNAKDSSSNKDTIKPLLNDFQKARQHPQWYQADNPLQAPLESSLQQIVTNKLTP</sequence>
<name>A0A366D7J0_9GAMM</name>
<dbReference type="Pfam" id="PF01926">
    <property type="entry name" value="MMR_HSR1"/>
    <property type="match status" value="1"/>
</dbReference>
<proteinExistence type="predicted"/>
<gene>
    <name evidence="2" type="ORF">DFP76_101298</name>
</gene>
<evidence type="ECO:0000313" key="2">
    <source>
        <dbReference type="EMBL" id="RBO86022.1"/>
    </source>
</evidence>
<dbReference type="PANTHER" id="PTHR42714:SF7">
    <property type="entry name" value="G DOMAIN-CONTAINING PROTEIN"/>
    <property type="match status" value="1"/>
</dbReference>
<organism evidence="2 3">
    <name type="scientific">Marinomonas aquiplantarum</name>
    <dbReference type="NCBI Taxonomy" id="491951"/>
    <lineage>
        <taxon>Bacteria</taxon>
        <taxon>Pseudomonadati</taxon>
        <taxon>Pseudomonadota</taxon>
        <taxon>Gammaproteobacteria</taxon>
        <taxon>Oceanospirillales</taxon>
        <taxon>Oceanospirillaceae</taxon>
        <taxon>Marinomonas</taxon>
    </lineage>
</organism>
<comment type="caution">
    <text evidence="2">The sequence shown here is derived from an EMBL/GenBank/DDBJ whole genome shotgun (WGS) entry which is preliminary data.</text>
</comment>
<accession>A0A366D7J0</accession>
<dbReference type="EMBL" id="QNRF01000001">
    <property type="protein sequence ID" value="RBO86022.1"/>
    <property type="molecule type" value="Genomic_DNA"/>
</dbReference>
<dbReference type="RefSeq" id="WP_113872915.1">
    <property type="nucleotide sequence ID" value="NZ_QNRF01000001.1"/>
</dbReference>
<evidence type="ECO:0000313" key="3">
    <source>
        <dbReference type="Proteomes" id="UP000252086"/>
    </source>
</evidence>
<protein>
    <submittedName>
        <fullName evidence="2">Small GTP-binding protein</fullName>
    </submittedName>
</protein>
<dbReference type="PANTHER" id="PTHR42714">
    <property type="entry name" value="TRNA MODIFICATION GTPASE GTPBP3"/>
    <property type="match status" value="1"/>
</dbReference>
<reference evidence="2 3" key="1">
    <citation type="submission" date="2018-06" db="EMBL/GenBank/DDBJ databases">
        <title>Genomic Encyclopedia of Type Strains, Phase III (KMG-III): the genomes of soil and plant-associated and newly described type strains.</title>
        <authorList>
            <person name="Whitman W."/>
        </authorList>
    </citation>
    <scope>NUCLEOTIDE SEQUENCE [LARGE SCALE GENOMIC DNA]</scope>
    <source>
        <strain evidence="2 3">CECT 7732</strain>
    </source>
</reference>
<dbReference type="GO" id="GO:0002098">
    <property type="term" value="P:tRNA wobble uridine modification"/>
    <property type="evidence" value="ECO:0007669"/>
    <property type="project" value="TreeGrafter"/>
</dbReference>
<evidence type="ECO:0000259" key="1">
    <source>
        <dbReference type="Pfam" id="PF01926"/>
    </source>
</evidence>
<dbReference type="GO" id="GO:0005829">
    <property type="term" value="C:cytosol"/>
    <property type="evidence" value="ECO:0007669"/>
    <property type="project" value="TreeGrafter"/>
</dbReference>
<dbReference type="GO" id="GO:0030488">
    <property type="term" value="P:tRNA methylation"/>
    <property type="evidence" value="ECO:0007669"/>
    <property type="project" value="TreeGrafter"/>
</dbReference>
<dbReference type="InterPro" id="IPR021871">
    <property type="entry name" value="DUF3482"/>
</dbReference>